<dbReference type="PATRIC" id="fig|106592.7.peg.7428"/>
<dbReference type="RefSeq" id="WP_053249731.1">
    <property type="nucleotide sequence ID" value="NZ_LGAP01000009.1"/>
</dbReference>
<organism evidence="6 7">
    <name type="scientific">Ensifer adhaerens</name>
    <name type="common">Sinorhizobium morelense</name>
    <dbReference type="NCBI Taxonomy" id="106592"/>
    <lineage>
        <taxon>Bacteria</taxon>
        <taxon>Pseudomonadati</taxon>
        <taxon>Pseudomonadota</taxon>
        <taxon>Alphaproteobacteria</taxon>
        <taxon>Hyphomicrobiales</taxon>
        <taxon>Rhizobiaceae</taxon>
        <taxon>Sinorhizobium/Ensifer group</taxon>
        <taxon>Ensifer</taxon>
    </lineage>
</organism>
<dbReference type="EMBL" id="LGAP01000009">
    <property type="protein sequence ID" value="KOF17808.1"/>
    <property type="molecule type" value="Genomic_DNA"/>
</dbReference>
<gene>
    <name evidence="6" type="ORF">AC244_15605</name>
</gene>
<dbReference type="InterPro" id="IPR002575">
    <property type="entry name" value="Aminoglycoside_PTrfase"/>
</dbReference>
<evidence type="ECO:0000256" key="3">
    <source>
        <dbReference type="ARBA" id="ARBA00022898"/>
    </source>
</evidence>
<dbReference type="Gene3D" id="2.70.70.10">
    <property type="entry name" value="Glucose Permease (Domain IIA)"/>
    <property type="match status" value="1"/>
</dbReference>
<comment type="caution">
    <text evidence="6">The sequence shown here is derived from an EMBL/GenBank/DDBJ whole genome shotgun (WGS) entry which is preliminary data.</text>
</comment>
<dbReference type="AlphaFoldDB" id="A0A0L8BTA1"/>
<dbReference type="GO" id="GO:0030170">
    <property type="term" value="F:pyridoxal phosphate binding"/>
    <property type="evidence" value="ECO:0007669"/>
    <property type="project" value="InterPro"/>
</dbReference>
<dbReference type="InterPro" id="IPR015421">
    <property type="entry name" value="PyrdxlP-dep_Trfase_major"/>
</dbReference>
<evidence type="ECO:0000259" key="4">
    <source>
        <dbReference type="Pfam" id="PF01551"/>
    </source>
</evidence>
<dbReference type="InterPro" id="IPR015424">
    <property type="entry name" value="PyrdxlP-dep_Trfase"/>
</dbReference>
<dbReference type="Gene3D" id="3.90.1200.10">
    <property type="match status" value="1"/>
</dbReference>
<keyword evidence="3" id="KW-0663">Pyridoxal phosphate</keyword>
<dbReference type="GO" id="GO:0008483">
    <property type="term" value="F:transaminase activity"/>
    <property type="evidence" value="ECO:0007669"/>
    <property type="project" value="InterPro"/>
</dbReference>
<dbReference type="InterPro" id="IPR005814">
    <property type="entry name" value="Aminotrans_3"/>
</dbReference>
<dbReference type="InterPro" id="IPR049704">
    <property type="entry name" value="Aminotrans_3_PPA_site"/>
</dbReference>
<dbReference type="SUPFAM" id="SSF51261">
    <property type="entry name" value="Duplicated hybrid motif"/>
    <property type="match status" value="1"/>
</dbReference>
<evidence type="ECO:0008006" key="8">
    <source>
        <dbReference type="Google" id="ProtNLM"/>
    </source>
</evidence>
<name>A0A0L8BTA1_ENSAD</name>
<dbReference type="NCBIfam" id="NF004799">
    <property type="entry name" value="PRK06148.1"/>
    <property type="match status" value="1"/>
</dbReference>
<dbReference type="InterPro" id="IPR011009">
    <property type="entry name" value="Kinase-like_dom_sf"/>
</dbReference>
<comment type="similarity">
    <text evidence="2">Belongs to the class-III pyridoxal-phosphate-dependent aminotransferase family.</text>
</comment>
<dbReference type="Gene3D" id="3.90.1150.10">
    <property type="entry name" value="Aspartate Aminotransferase, domain 1"/>
    <property type="match status" value="1"/>
</dbReference>
<proteinExistence type="inferred from homology"/>
<dbReference type="Gene3D" id="3.40.640.10">
    <property type="entry name" value="Type I PLP-dependent aspartate aminotransferase-like (Major domain)"/>
    <property type="match status" value="1"/>
</dbReference>
<sequence length="1018" mass="110596">MNDMLKTTPDFSIDQAAALLKQHYGLAGTLSLLASERDQNFKVEAADGATYILKVVNGAEPEIESDFQTALLSHVSTFAAELPVPHIRTTLTGASLAETTSTHGARHRLRLVSWVSGLPLAETGRSAGALQSLGQMLGRFDASLKGFMHPGALRDLDWDIRKAGRSRDRLDHVSEPEDRALLERFLARFAKTVEPKLATLRSAVIHNDANDWNVLVDKADHDRISGLIDFGDALYAPVIAEVAIAAAYAGLDHPDPIGATAAIARGYHAEYPLLEEEVDLLFDLVAMRLVTSVTISASRRAHTADNPYLAISEKPAWTLLRKLDRMNRRFATAILRKACGFAAAPGADGVTAWIAGNRKTLAPLLERPAATYPAALVPYGDPNHPMTVKSAGEQPDEAQAIWEDYCRENGIDLGIGPWGEARTVYSGEMFVSRLIEDTRRTRHLGLDLFMAAGTKVFTPIAATVVSVEIEKDPLGYGCLISLRHEPEGCPPFVSLWGHLAHEAMDRIKAGDRLEAGALVGEMGAPKENGGWAPHLHLQLSVDTSLSATEILGVGEPQYLDVWAELFPDARTFAGIADEFYAKSGRAHDEIVKLRKELLLPNLSISYEKPIKFVRGEGVWLIDDSGRAYLDCFNNVCHIGHAHPAVVEAMAKQAATLNTNTRYLHDNIVAYAERLTATLPGELTVAGFVNSGSEANSLALRLMRAHTGRENAITLDWSYHGTTQELIDISPYKFRRKGGKGPKPHIHVADVPDSYRAPADWPAEEHGRRFAESVAELIAAMQAKGEGPGFFIAESIPSVAGQVFLPDGYLKEVYRLVREAGGVCIADEVQVGFGRVGSHWWAFEAQGVVPDIVTMGKPIGDGHPLAAVVTTREVTDSFNNGMEYFNTFGGNPVSCAVGLAVLDVIEGQDLRGNALSIGNYLISSFKAMQARYEVIGDVRGMGLFLGIELVSDRKTKAPATEFARAVSNGARQRGVLMGTEGPHDNVLKMRPPMIFSKRDADHLLAVLEETFADVSKKLG</sequence>
<dbReference type="InterPro" id="IPR016047">
    <property type="entry name" value="M23ase_b-sheet_dom"/>
</dbReference>
<dbReference type="InterPro" id="IPR015422">
    <property type="entry name" value="PyrdxlP-dep_Trfase_small"/>
</dbReference>
<dbReference type="Pfam" id="PF00202">
    <property type="entry name" value="Aminotran_3"/>
    <property type="match status" value="1"/>
</dbReference>
<dbReference type="SUPFAM" id="SSF53383">
    <property type="entry name" value="PLP-dependent transferases"/>
    <property type="match status" value="1"/>
</dbReference>
<dbReference type="OrthoDB" id="9801834at2"/>
<dbReference type="PROSITE" id="PS00600">
    <property type="entry name" value="AA_TRANSFER_CLASS_3"/>
    <property type="match status" value="1"/>
</dbReference>
<accession>A0A0L8BTA1</accession>
<comment type="cofactor">
    <cofactor evidence="1">
        <name>pyridoxal 5'-phosphate</name>
        <dbReference type="ChEBI" id="CHEBI:597326"/>
    </cofactor>
</comment>
<evidence type="ECO:0000256" key="2">
    <source>
        <dbReference type="ARBA" id="ARBA00008954"/>
    </source>
</evidence>
<evidence type="ECO:0000313" key="6">
    <source>
        <dbReference type="EMBL" id="KOF17808.1"/>
    </source>
</evidence>
<dbReference type="CDD" id="cd12797">
    <property type="entry name" value="M23_peptidase"/>
    <property type="match status" value="1"/>
</dbReference>
<dbReference type="Pfam" id="PF01551">
    <property type="entry name" value="Peptidase_M23"/>
    <property type="match status" value="1"/>
</dbReference>
<evidence type="ECO:0000313" key="7">
    <source>
        <dbReference type="Proteomes" id="UP000037425"/>
    </source>
</evidence>
<evidence type="ECO:0000256" key="1">
    <source>
        <dbReference type="ARBA" id="ARBA00001933"/>
    </source>
</evidence>
<dbReference type="Pfam" id="PF01636">
    <property type="entry name" value="APH"/>
    <property type="match status" value="1"/>
</dbReference>
<feature type="domain" description="Aminoglycoside phosphotransferase" evidence="5">
    <location>
        <begin position="32"/>
        <end position="273"/>
    </location>
</feature>
<dbReference type="PANTHER" id="PTHR45688:SF13">
    <property type="entry name" value="ALANINE--GLYOXYLATE AMINOTRANSFERASE 2-LIKE"/>
    <property type="match status" value="1"/>
</dbReference>
<evidence type="ECO:0000259" key="5">
    <source>
        <dbReference type="Pfam" id="PF01636"/>
    </source>
</evidence>
<feature type="domain" description="M23ase beta-sheet core" evidence="4">
    <location>
        <begin position="442"/>
        <end position="542"/>
    </location>
</feature>
<reference evidence="7" key="1">
    <citation type="submission" date="2015-07" db="EMBL/GenBank/DDBJ databases">
        <title>Whole genome sequence of an Ensifer adhaerens strain isolated from a cave pool in the Wind Cave National Park.</title>
        <authorList>
            <person name="Eng W.W.H."/>
            <person name="Gan H.M."/>
            <person name="Barton H.A."/>
            <person name="Savka M.A."/>
        </authorList>
    </citation>
    <scope>NUCLEOTIDE SEQUENCE [LARGE SCALE GENOMIC DNA]</scope>
    <source>
        <strain evidence="7">SD006</strain>
    </source>
</reference>
<dbReference type="CDD" id="cd00610">
    <property type="entry name" value="OAT_like"/>
    <property type="match status" value="1"/>
</dbReference>
<dbReference type="Proteomes" id="UP000037425">
    <property type="component" value="Unassembled WGS sequence"/>
</dbReference>
<dbReference type="PANTHER" id="PTHR45688">
    <property type="match status" value="1"/>
</dbReference>
<dbReference type="InterPro" id="IPR011055">
    <property type="entry name" value="Dup_hybrid_motif"/>
</dbReference>
<protein>
    <recommendedName>
        <fullName evidence="8">4-aminobutyrate aminotransferase</fullName>
    </recommendedName>
</protein>
<dbReference type="SUPFAM" id="SSF56112">
    <property type="entry name" value="Protein kinase-like (PK-like)"/>
    <property type="match status" value="1"/>
</dbReference>